<keyword evidence="3" id="KW-0547">Nucleotide-binding</keyword>
<evidence type="ECO:0000259" key="5">
    <source>
        <dbReference type="PROSITE" id="PS50893"/>
    </source>
</evidence>
<sequence>MKNEVLRMEHVTVVQSEMTLLNDFNLHIFQSEIMGLVCINTNGQDAMLQLLGQNVPIQYGRVYFNEKLVNSYQHSPMTMNKTAVIEQKSKLIENLTVADNVYVMRLGFKKYIINSKVLEEQLRRYTQDAGIDLDGSRLVSSLTPYEKCVTELLRAVVMGAKLIAIREISNVLSTTDLLKFHSLLKYYCGQGFSFVYICSHHEEAFKVCDRMAIMRDGKILRVLDRDQFNNENIAPYYIGEFAKVKREGLSVTGDKGILTFEAVCTEHMRLLTFTIVKGESTVLLDMDNAVIQDIIGLMNGQLHQYSGEIYLRNKLYTQKLAKHSLKYGVAFIQENPVSTMLFPDMSYLANLCFLVDKKRNPIRLSRRVINSIAQEYEPVIGSDIYETDIMKLKLQSLYDLVYYRIHLCKADIVFCVQPFANADMYLRRHIIELINQLKKQGSTVVILATNIADSLAVADKLIIVSKGTFQAEYPREDFYLFNSESIIL</sequence>
<reference evidence="7" key="1">
    <citation type="submission" date="2010-11" db="EMBL/GenBank/DDBJ databases">
        <title>The complete genome of Mahella australiensis DSM 15567.</title>
        <authorList>
            <consortium name="US DOE Joint Genome Institute (JGI-PGF)"/>
            <person name="Lucas S."/>
            <person name="Copeland A."/>
            <person name="Lapidus A."/>
            <person name="Bruce D."/>
            <person name="Goodwin L."/>
            <person name="Pitluck S."/>
            <person name="Kyrpides N."/>
            <person name="Mavromatis K."/>
            <person name="Pagani I."/>
            <person name="Ivanova N."/>
            <person name="Teshima H."/>
            <person name="Brettin T."/>
            <person name="Detter J.C."/>
            <person name="Han C."/>
            <person name="Tapia R."/>
            <person name="Land M."/>
            <person name="Hauser L."/>
            <person name="Markowitz V."/>
            <person name="Cheng J.-F."/>
            <person name="Hugenholtz P."/>
            <person name="Woyke T."/>
            <person name="Wu D."/>
            <person name="Spring S."/>
            <person name="Pukall R."/>
            <person name="Steenblock K."/>
            <person name="Schneider S."/>
            <person name="Klenk H.-P."/>
            <person name="Eisen J.A."/>
        </authorList>
    </citation>
    <scope>NUCLEOTIDE SEQUENCE [LARGE SCALE GENOMIC DNA]</scope>
    <source>
        <strain evidence="7">DSM 15567 / CIP 107919 / 50-1 BON</strain>
    </source>
</reference>
<organism evidence="6 7">
    <name type="scientific">Mahella australiensis (strain DSM 15567 / CIP 107919 / 50-1 BON)</name>
    <dbReference type="NCBI Taxonomy" id="697281"/>
    <lineage>
        <taxon>Bacteria</taxon>
        <taxon>Bacillati</taxon>
        <taxon>Bacillota</taxon>
        <taxon>Clostridia</taxon>
        <taxon>Thermoanaerobacterales</taxon>
        <taxon>Thermoanaerobacterales Family IV. Incertae Sedis</taxon>
        <taxon>Mahella</taxon>
    </lineage>
</organism>
<dbReference type="Pfam" id="PF00005">
    <property type="entry name" value="ABC_tran"/>
    <property type="match status" value="1"/>
</dbReference>
<keyword evidence="4" id="KW-0067">ATP-binding</keyword>
<dbReference type="InterPro" id="IPR003439">
    <property type="entry name" value="ABC_transporter-like_ATP-bd"/>
</dbReference>
<evidence type="ECO:0000256" key="1">
    <source>
        <dbReference type="ARBA" id="ARBA00022448"/>
    </source>
</evidence>
<dbReference type="KEGG" id="mas:Mahau_2733"/>
<dbReference type="HOGENOM" id="CLU_000604_92_3_9"/>
<dbReference type="Gene3D" id="3.40.50.300">
    <property type="entry name" value="P-loop containing nucleotide triphosphate hydrolases"/>
    <property type="match status" value="2"/>
</dbReference>
<evidence type="ECO:0000256" key="4">
    <source>
        <dbReference type="ARBA" id="ARBA00022840"/>
    </source>
</evidence>
<dbReference type="EMBL" id="CP002360">
    <property type="protein sequence ID" value="AEE97869.1"/>
    <property type="molecule type" value="Genomic_DNA"/>
</dbReference>
<dbReference type="eggNOG" id="COG1129">
    <property type="taxonomic scope" value="Bacteria"/>
</dbReference>
<reference evidence="6 7" key="2">
    <citation type="journal article" date="2011" name="Stand. Genomic Sci.">
        <title>Complete genome sequence of Mahella australiensis type strain (50-1 BON).</title>
        <authorList>
            <person name="Sikorski J."/>
            <person name="Teshima H."/>
            <person name="Nolan M."/>
            <person name="Lucas S."/>
            <person name="Hammon N."/>
            <person name="Deshpande S."/>
            <person name="Cheng J.F."/>
            <person name="Pitluck S."/>
            <person name="Liolios K."/>
            <person name="Pagani I."/>
            <person name="Ivanova N."/>
            <person name="Huntemann M."/>
            <person name="Mavromatis K."/>
            <person name="Ovchinikova G."/>
            <person name="Pati A."/>
            <person name="Tapia R."/>
            <person name="Han C."/>
            <person name="Goodwin L."/>
            <person name="Chen A."/>
            <person name="Palaniappan K."/>
            <person name="Land M."/>
            <person name="Hauser L."/>
            <person name="Ngatchou-Djao O.D."/>
            <person name="Rohde M."/>
            <person name="Pukall R."/>
            <person name="Spring S."/>
            <person name="Abt B."/>
            <person name="Goker M."/>
            <person name="Detter J.C."/>
            <person name="Woyke T."/>
            <person name="Bristow J."/>
            <person name="Markowitz V."/>
            <person name="Hugenholtz P."/>
            <person name="Eisen J.A."/>
            <person name="Kyrpides N.C."/>
            <person name="Klenk H.P."/>
            <person name="Lapidus A."/>
        </authorList>
    </citation>
    <scope>NUCLEOTIDE SEQUENCE [LARGE SCALE GENOMIC DNA]</scope>
    <source>
        <strain evidence="7">DSM 15567 / CIP 107919 / 50-1 BON</strain>
    </source>
</reference>
<dbReference type="OrthoDB" id="9771863at2"/>
<feature type="domain" description="ABC transporter" evidence="5">
    <location>
        <begin position="244"/>
        <end position="488"/>
    </location>
</feature>
<feature type="domain" description="ABC transporter" evidence="5">
    <location>
        <begin position="6"/>
        <end position="241"/>
    </location>
</feature>
<keyword evidence="2" id="KW-0677">Repeat</keyword>
<dbReference type="STRING" id="697281.Mahau_2733"/>
<dbReference type="InterPro" id="IPR027417">
    <property type="entry name" value="P-loop_NTPase"/>
</dbReference>
<evidence type="ECO:0000313" key="6">
    <source>
        <dbReference type="EMBL" id="AEE97869.1"/>
    </source>
</evidence>
<name>F3ZZ87_MAHA5</name>
<dbReference type="SUPFAM" id="SSF52540">
    <property type="entry name" value="P-loop containing nucleoside triphosphate hydrolases"/>
    <property type="match status" value="2"/>
</dbReference>
<keyword evidence="6" id="KW-0762">Sugar transport</keyword>
<evidence type="ECO:0000256" key="3">
    <source>
        <dbReference type="ARBA" id="ARBA00022741"/>
    </source>
</evidence>
<dbReference type="Proteomes" id="UP000008457">
    <property type="component" value="Chromosome"/>
</dbReference>
<dbReference type="PROSITE" id="PS50893">
    <property type="entry name" value="ABC_TRANSPORTER_2"/>
    <property type="match status" value="2"/>
</dbReference>
<keyword evidence="7" id="KW-1185">Reference proteome</keyword>
<dbReference type="InterPro" id="IPR050107">
    <property type="entry name" value="ABC_carbohydrate_import_ATPase"/>
</dbReference>
<accession>F3ZZ87</accession>
<protein>
    <submittedName>
        <fullName evidence="6">ABC-type sugar transport system ATPase component-like protein</fullName>
    </submittedName>
</protein>
<proteinExistence type="predicted"/>
<keyword evidence="1" id="KW-0813">Transport</keyword>
<evidence type="ECO:0000256" key="2">
    <source>
        <dbReference type="ARBA" id="ARBA00022737"/>
    </source>
</evidence>
<evidence type="ECO:0000313" key="7">
    <source>
        <dbReference type="Proteomes" id="UP000008457"/>
    </source>
</evidence>
<dbReference type="AlphaFoldDB" id="F3ZZ87"/>
<dbReference type="PANTHER" id="PTHR43790">
    <property type="entry name" value="CARBOHYDRATE TRANSPORT ATP-BINDING PROTEIN MG119-RELATED"/>
    <property type="match status" value="1"/>
</dbReference>
<dbReference type="GO" id="GO:0005524">
    <property type="term" value="F:ATP binding"/>
    <property type="evidence" value="ECO:0007669"/>
    <property type="project" value="UniProtKB-KW"/>
</dbReference>
<dbReference type="PANTHER" id="PTHR43790:SF9">
    <property type="entry name" value="GALACTOFURANOSE TRANSPORTER ATP-BINDING PROTEIN YTFR"/>
    <property type="match status" value="1"/>
</dbReference>
<dbReference type="RefSeq" id="WP_013782292.1">
    <property type="nucleotide sequence ID" value="NC_015520.1"/>
</dbReference>
<gene>
    <name evidence="6" type="ordered locus">Mahau_2733</name>
</gene>
<dbReference type="GO" id="GO:0016887">
    <property type="term" value="F:ATP hydrolysis activity"/>
    <property type="evidence" value="ECO:0007669"/>
    <property type="project" value="InterPro"/>
</dbReference>